<dbReference type="Pfam" id="PF00172">
    <property type="entry name" value="Zn_clus"/>
    <property type="match status" value="1"/>
</dbReference>
<dbReference type="PANTHER" id="PTHR46910:SF38">
    <property type="entry name" value="ZN(2)-C6 FUNGAL-TYPE DOMAIN-CONTAINING PROTEIN"/>
    <property type="match status" value="1"/>
</dbReference>
<feature type="region of interest" description="Disordered" evidence="3">
    <location>
        <begin position="159"/>
        <end position="178"/>
    </location>
</feature>
<dbReference type="SMART" id="SM00906">
    <property type="entry name" value="Fungal_trans"/>
    <property type="match status" value="1"/>
</dbReference>
<keyword evidence="1" id="KW-0479">Metal-binding</keyword>
<evidence type="ECO:0000256" key="2">
    <source>
        <dbReference type="ARBA" id="ARBA00023242"/>
    </source>
</evidence>
<dbReference type="GO" id="GO:0000981">
    <property type="term" value="F:DNA-binding transcription factor activity, RNA polymerase II-specific"/>
    <property type="evidence" value="ECO:0007669"/>
    <property type="project" value="InterPro"/>
</dbReference>
<keyword evidence="2" id="KW-0539">Nucleus</keyword>
<dbReference type="PROSITE" id="PS50048">
    <property type="entry name" value="ZN2_CY6_FUNGAL_2"/>
    <property type="match status" value="1"/>
</dbReference>
<accession>A0A8H6TGP4</accession>
<sequence length="742" mass="83299">MSADADEDGTRSKLKRVARACDMCRRKKRRCGGGDLCGHCKKHDFVCTYLDQPFDGQQDPRPSAAYVAALEARLETVEDLLRQARAAKSPGVQLINNAIQRLNNPFPEPHSDDLAFTQIEESFKALSIDHPAAQGFQGKSSGGMLVKAAVDLWKKDGTLPSSSPELDKRWENTQDTPPNYSFPDEDLLETLIALYFDNVNAFLPLLHRPTFQAEVTQKLHLRHGGFAKTVLLVCAVAARYSTDRVSLTNVDVSPAETAGWKWFDQVQLTEHLVHKTPTLHDLQCYCLAAEFLDCTSTPRVTWTLVGFGVRLSQDMGAHRYKKHERRHQFEQELEKRASWILFLFESQISTALGRTFALQSHDFDIQLPILCDDEYWGSADESSAPLFRQPTQQPSRIDYFVFMLQLNRILSFSCKILYSSNRSKSLIGLGDDQWEEQVVVELDSALNRWFEALPPHLQWNPDSLLEDDIFFDQSAALHCSYYHTRIVIHRPFIPAMRRESNPAHLPSLAICNTAARACSHVAQIQQKRRPNNPIWFSQTPLFTAGIVLLLNIWGGGRSKAAETDMADVLRCLSVLEMQKQIWPSAGALLSTLRQLLAVDHPLTQVPDESSPSSAPSIDEIPSPAVHPDVASFPSYASQSSADSFGFYAPPYDPQLETAPPELFFLDGYRSNAANTGESPWDSVQKRIGVSNEHYYQLETTMEVDSQSTIALWERAPVGFGVADWDTYLGEFVEEVPLGSGVY</sequence>
<dbReference type="Pfam" id="PF04082">
    <property type="entry name" value="Fungal_trans"/>
    <property type="match status" value="1"/>
</dbReference>
<dbReference type="InterPro" id="IPR036864">
    <property type="entry name" value="Zn2-C6_fun-type_DNA-bd_sf"/>
</dbReference>
<evidence type="ECO:0000256" key="1">
    <source>
        <dbReference type="ARBA" id="ARBA00022723"/>
    </source>
</evidence>
<dbReference type="EMBL" id="JACAZF010000001">
    <property type="protein sequence ID" value="KAF7316361.1"/>
    <property type="molecule type" value="Genomic_DNA"/>
</dbReference>
<dbReference type="PROSITE" id="PS00463">
    <property type="entry name" value="ZN2_CY6_FUNGAL_1"/>
    <property type="match status" value="1"/>
</dbReference>
<dbReference type="PANTHER" id="PTHR46910">
    <property type="entry name" value="TRANSCRIPTION FACTOR PDR1"/>
    <property type="match status" value="1"/>
</dbReference>
<evidence type="ECO:0000313" key="6">
    <source>
        <dbReference type="Proteomes" id="UP000636479"/>
    </source>
</evidence>
<dbReference type="GO" id="GO:0003677">
    <property type="term" value="F:DNA binding"/>
    <property type="evidence" value="ECO:0007669"/>
    <property type="project" value="InterPro"/>
</dbReference>
<gene>
    <name evidence="5" type="ORF">MIND_00154900</name>
</gene>
<organism evidence="5 6">
    <name type="scientific">Mycena indigotica</name>
    <dbReference type="NCBI Taxonomy" id="2126181"/>
    <lineage>
        <taxon>Eukaryota</taxon>
        <taxon>Fungi</taxon>
        <taxon>Dikarya</taxon>
        <taxon>Basidiomycota</taxon>
        <taxon>Agaricomycotina</taxon>
        <taxon>Agaricomycetes</taxon>
        <taxon>Agaricomycetidae</taxon>
        <taxon>Agaricales</taxon>
        <taxon>Marasmiineae</taxon>
        <taxon>Mycenaceae</taxon>
        <taxon>Mycena</taxon>
    </lineage>
</organism>
<keyword evidence="6" id="KW-1185">Reference proteome</keyword>
<dbReference type="GO" id="GO:0006351">
    <property type="term" value="P:DNA-templated transcription"/>
    <property type="evidence" value="ECO:0007669"/>
    <property type="project" value="InterPro"/>
</dbReference>
<evidence type="ECO:0000259" key="4">
    <source>
        <dbReference type="PROSITE" id="PS50048"/>
    </source>
</evidence>
<dbReference type="RefSeq" id="XP_037226384.1">
    <property type="nucleotide sequence ID" value="XM_037358474.1"/>
</dbReference>
<dbReference type="Proteomes" id="UP000636479">
    <property type="component" value="Unassembled WGS sequence"/>
</dbReference>
<dbReference type="CDD" id="cd00067">
    <property type="entry name" value="GAL4"/>
    <property type="match status" value="1"/>
</dbReference>
<dbReference type="CDD" id="cd12148">
    <property type="entry name" value="fungal_TF_MHR"/>
    <property type="match status" value="1"/>
</dbReference>
<dbReference type="GO" id="GO:0008270">
    <property type="term" value="F:zinc ion binding"/>
    <property type="evidence" value="ECO:0007669"/>
    <property type="project" value="InterPro"/>
</dbReference>
<feature type="domain" description="Zn(2)-C6 fungal-type" evidence="4">
    <location>
        <begin position="20"/>
        <end position="49"/>
    </location>
</feature>
<dbReference type="AlphaFoldDB" id="A0A8H6TGP4"/>
<name>A0A8H6TGP4_9AGAR</name>
<reference evidence="5" key="1">
    <citation type="submission" date="2020-05" db="EMBL/GenBank/DDBJ databases">
        <title>Mycena genomes resolve the evolution of fungal bioluminescence.</title>
        <authorList>
            <person name="Tsai I.J."/>
        </authorList>
    </citation>
    <scope>NUCLEOTIDE SEQUENCE</scope>
    <source>
        <strain evidence="5">171206Taipei</strain>
    </source>
</reference>
<dbReference type="Gene3D" id="4.10.240.10">
    <property type="entry name" value="Zn(2)-C6 fungal-type DNA-binding domain"/>
    <property type="match status" value="1"/>
</dbReference>
<dbReference type="OrthoDB" id="4456959at2759"/>
<dbReference type="SUPFAM" id="SSF57701">
    <property type="entry name" value="Zn2/Cys6 DNA-binding domain"/>
    <property type="match status" value="1"/>
</dbReference>
<dbReference type="InterPro" id="IPR001138">
    <property type="entry name" value="Zn2Cys6_DnaBD"/>
</dbReference>
<dbReference type="GeneID" id="59340990"/>
<evidence type="ECO:0000256" key="3">
    <source>
        <dbReference type="SAM" id="MobiDB-lite"/>
    </source>
</evidence>
<dbReference type="InterPro" id="IPR050987">
    <property type="entry name" value="AtrR-like"/>
</dbReference>
<evidence type="ECO:0000313" key="5">
    <source>
        <dbReference type="EMBL" id="KAF7316361.1"/>
    </source>
</evidence>
<comment type="caution">
    <text evidence="5">The sequence shown here is derived from an EMBL/GenBank/DDBJ whole genome shotgun (WGS) entry which is preliminary data.</text>
</comment>
<dbReference type="SMART" id="SM00066">
    <property type="entry name" value="GAL4"/>
    <property type="match status" value="1"/>
</dbReference>
<proteinExistence type="predicted"/>
<protein>
    <submittedName>
        <fullName evidence="5">Zn(2)-C6 fungal-type domain-containing protein</fullName>
    </submittedName>
</protein>
<dbReference type="InterPro" id="IPR007219">
    <property type="entry name" value="XnlR_reg_dom"/>
</dbReference>